<feature type="non-terminal residue" evidence="2">
    <location>
        <position position="1"/>
    </location>
</feature>
<evidence type="ECO:0000313" key="2">
    <source>
        <dbReference type="EMBL" id="EJK60581.1"/>
    </source>
</evidence>
<gene>
    <name evidence="2" type="ORF">THAOC_19035</name>
</gene>
<sequence>VTGRRGAGRVGRREFGRVRRHRAGRGRGGGGGRVRRLAPRIAPPPAAEGGVGGGDGPPSRPRRIGVSVALNEDLTCEYRGSRLSSLSVEGTVQVRVSGTSSSDDDDGGEEQGGQDGGASRPGPFGLLFRDPSGHIRALQENKKYVSGSPGGPTDVPGRVFAYSVDVPRGGEYFPVVRYKCSSSLRPRPGGRPGGDPPVQPGRGGLGRRVADRPLARERPRTGGEVPAPERLRGRRGGYGDEDEGAGADAAGLEFPVLARCQCQGAQLSDVDVDAAPSPLFPAEVSRDLVRRFRVSHRETQADTA</sequence>
<feature type="region of interest" description="Disordered" evidence="1">
    <location>
        <begin position="1"/>
        <end position="66"/>
    </location>
</feature>
<accession>K0SHT9</accession>
<reference evidence="2 3" key="1">
    <citation type="journal article" date="2012" name="Genome Biol.">
        <title>Genome and low-iron response of an oceanic diatom adapted to chronic iron limitation.</title>
        <authorList>
            <person name="Lommer M."/>
            <person name="Specht M."/>
            <person name="Roy A.S."/>
            <person name="Kraemer L."/>
            <person name="Andreson R."/>
            <person name="Gutowska M.A."/>
            <person name="Wolf J."/>
            <person name="Bergner S.V."/>
            <person name="Schilhabel M.B."/>
            <person name="Klostermeier U.C."/>
            <person name="Beiko R.G."/>
            <person name="Rosenstiel P."/>
            <person name="Hippler M."/>
            <person name="Laroche J."/>
        </authorList>
    </citation>
    <scope>NUCLEOTIDE SEQUENCE [LARGE SCALE GENOMIC DNA]</scope>
    <source>
        <strain evidence="2 3">CCMP1005</strain>
    </source>
</reference>
<feature type="compositionally biased region" description="Polar residues" evidence="1">
    <location>
        <begin position="87"/>
        <end position="96"/>
    </location>
</feature>
<dbReference type="eggNOG" id="ENOG502SG2K">
    <property type="taxonomic scope" value="Eukaryota"/>
</dbReference>
<dbReference type="Proteomes" id="UP000266841">
    <property type="component" value="Unassembled WGS sequence"/>
</dbReference>
<organism evidence="2 3">
    <name type="scientific">Thalassiosira oceanica</name>
    <name type="common">Marine diatom</name>
    <dbReference type="NCBI Taxonomy" id="159749"/>
    <lineage>
        <taxon>Eukaryota</taxon>
        <taxon>Sar</taxon>
        <taxon>Stramenopiles</taxon>
        <taxon>Ochrophyta</taxon>
        <taxon>Bacillariophyta</taxon>
        <taxon>Coscinodiscophyceae</taxon>
        <taxon>Thalassiosirophycidae</taxon>
        <taxon>Thalassiosirales</taxon>
        <taxon>Thalassiosiraceae</taxon>
        <taxon>Thalassiosira</taxon>
    </lineage>
</organism>
<feature type="compositionally biased region" description="Basic and acidic residues" evidence="1">
    <location>
        <begin position="208"/>
        <end position="231"/>
    </location>
</feature>
<name>K0SHT9_THAOC</name>
<feature type="region of interest" description="Disordered" evidence="1">
    <location>
        <begin position="182"/>
        <end position="247"/>
    </location>
</feature>
<feature type="region of interest" description="Disordered" evidence="1">
    <location>
        <begin position="87"/>
        <end position="130"/>
    </location>
</feature>
<dbReference type="EMBL" id="AGNL01020899">
    <property type="protein sequence ID" value="EJK60581.1"/>
    <property type="molecule type" value="Genomic_DNA"/>
</dbReference>
<dbReference type="OrthoDB" id="43280at2759"/>
<proteinExistence type="predicted"/>
<protein>
    <submittedName>
        <fullName evidence="2">Uncharacterized protein</fullName>
    </submittedName>
</protein>
<evidence type="ECO:0000256" key="1">
    <source>
        <dbReference type="SAM" id="MobiDB-lite"/>
    </source>
</evidence>
<evidence type="ECO:0000313" key="3">
    <source>
        <dbReference type="Proteomes" id="UP000266841"/>
    </source>
</evidence>
<keyword evidence="3" id="KW-1185">Reference proteome</keyword>
<dbReference type="AlphaFoldDB" id="K0SHT9"/>
<comment type="caution">
    <text evidence="2">The sequence shown here is derived from an EMBL/GenBank/DDBJ whole genome shotgun (WGS) entry which is preliminary data.</text>
</comment>